<reference evidence="3 4" key="1">
    <citation type="submission" date="2020-06" db="EMBL/GenBank/DDBJ databases">
        <title>Acidovorax antarctica sp. nov., isolated from Corinth ice sheet soil, Antarctic Fields Peninsula.</title>
        <authorList>
            <person name="Xu Q."/>
            <person name="Peng F."/>
        </authorList>
    </citation>
    <scope>NUCLEOTIDE SEQUENCE [LARGE SCALE GENOMIC DNA]</scope>
    <source>
        <strain evidence="3 4">16-35-5</strain>
    </source>
</reference>
<accession>A0A6N1X8K1</accession>
<feature type="chain" id="PRO_5026975065" evidence="1">
    <location>
        <begin position="22"/>
        <end position="165"/>
    </location>
</feature>
<dbReference type="PANTHER" id="PTHR38593:SF1">
    <property type="entry name" value="BLR2558 PROTEIN"/>
    <property type="match status" value="1"/>
</dbReference>
<dbReference type="Proteomes" id="UP000509579">
    <property type="component" value="Chromosome"/>
</dbReference>
<evidence type="ECO:0000256" key="1">
    <source>
        <dbReference type="SAM" id="SignalP"/>
    </source>
</evidence>
<keyword evidence="1" id="KW-0732">Signal</keyword>
<dbReference type="KEGG" id="aant:HUK68_15365"/>
<name>A0A6N1X8K1_9BURK</name>
<sequence length="165" mass="17528">MKLSHWVAAAFSVAVVATAHAEASKKDHEFLSKAAVGGLYEVEAGRLAEQKGSSEPVKSYGAMLVKDHGAANEELKGLAARKGVTLPAAVPADKQARLDKISGAKNFDREFVKQVGLADHKTDIALFEKASKGADDAEVKAFATKTLPVLKAHREHAQGLEKSLK</sequence>
<dbReference type="InterPro" id="IPR025419">
    <property type="entry name" value="DUF4142"/>
</dbReference>
<proteinExistence type="predicted"/>
<feature type="domain" description="DUF4142" evidence="2">
    <location>
        <begin position="26"/>
        <end position="160"/>
    </location>
</feature>
<dbReference type="PANTHER" id="PTHR38593">
    <property type="entry name" value="BLR2558 PROTEIN"/>
    <property type="match status" value="1"/>
</dbReference>
<dbReference type="RefSeq" id="WP_175504970.1">
    <property type="nucleotide sequence ID" value="NZ_CP054840.1"/>
</dbReference>
<dbReference type="Gene3D" id="1.20.1260.10">
    <property type="match status" value="1"/>
</dbReference>
<dbReference type="Pfam" id="PF13628">
    <property type="entry name" value="DUF4142"/>
    <property type="match status" value="1"/>
</dbReference>
<gene>
    <name evidence="3" type="ORF">HUK68_15365</name>
</gene>
<dbReference type="InterPro" id="IPR012347">
    <property type="entry name" value="Ferritin-like"/>
</dbReference>
<dbReference type="AlphaFoldDB" id="A0A6N1X8K1"/>
<protein>
    <submittedName>
        <fullName evidence="3">DUF4142 domain-containing protein</fullName>
    </submittedName>
</protein>
<organism evidence="3 4">
    <name type="scientific">Comamonas antarctica</name>
    <dbReference type="NCBI Taxonomy" id="2743470"/>
    <lineage>
        <taxon>Bacteria</taxon>
        <taxon>Pseudomonadati</taxon>
        <taxon>Pseudomonadota</taxon>
        <taxon>Betaproteobacteria</taxon>
        <taxon>Burkholderiales</taxon>
        <taxon>Comamonadaceae</taxon>
        <taxon>Comamonas</taxon>
    </lineage>
</organism>
<evidence type="ECO:0000313" key="4">
    <source>
        <dbReference type="Proteomes" id="UP000509579"/>
    </source>
</evidence>
<keyword evidence="4" id="KW-1185">Reference proteome</keyword>
<dbReference type="EMBL" id="CP054840">
    <property type="protein sequence ID" value="QKV54170.1"/>
    <property type="molecule type" value="Genomic_DNA"/>
</dbReference>
<feature type="signal peptide" evidence="1">
    <location>
        <begin position="1"/>
        <end position="21"/>
    </location>
</feature>
<evidence type="ECO:0000313" key="3">
    <source>
        <dbReference type="EMBL" id="QKV54170.1"/>
    </source>
</evidence>
<evidence type="ECO:0000259" key="2">
    <source>
        <dbReference type="Pfam" id="PF13628"/>
    </source>
</evidence>